<dbReference type="InterPro" id="IPR004843">
    <property type="entry name" value="Calcineurin-like_PHP"/>
</dbReference>
<keyword evidence="2" id="KW-0997">Cell inner membrane</keyword>
<dbReference type="GO" id="GO:0016020">
    <property type="term" value="C:membrane"/>
    <property type="evidence" value="ECO:0007669"/>
    <property type="project" value="GOC"/>
</dbReference>
<dbReference type="KEGG" id="tee:Tel_03135"/>
<keyword evidence="3" id="KW-0479">Metal-binding</keyword>
<evidence type="ECO:0000313" key="7">
    <source>
        <dbReference type="EMBL" id="ALP52221.1"/>
    </source>
</evidence>
<evidence type="ECO:0000313" key="8">
    <source>
        <dbReference type="Proteomes" id="UP000055136"/>
    </source>
</evidence>
<evidence type="ECO:0000256" key="5">
    <source>
        <dbReference type="ARBA" id="ARBA00023211"/>
    </source>
</evidence>
<dbReference type="SUPFAM" id="SSF56300">
    <property type="entry name" value="Metallo-dependent phosphatases"/>
    <property type="match status" value="1"/>
</dbReference>
<keyword evidence="8" id="KW-1185">Reference proteome</keyword>
<evidence type="ECO:0000256" key="1">
    <source>
        <dbReference type="ARBA" id="ARBA00022475"/>
    </source>
</evidence>
<accession>A0A0S2TAQ4</accession>
<dbReference type="Gene3D" id="3.60.21.10">
    <property type="match status" value="1"/>
</dbReference>
<dbReference type="PANTHER" id="PTHR34990">
    <property type="entry name" value="UDP-2,3-DIACYLGLUCOSAMINE HYDROLASE-RELATED"/>
    <property type="match status" value="1"/>
</dbReference>
<dbReference type="STRING" id="1748243.Tel_03135"/>
<feature type="domain" description="Calcineurin-like phosphoesterase" evidence="6">
    <location>
        <begin position="14"/>
        <end position="213"/>
    </location>
</feature>
<evidence type="ECO:0000256" key="2">
    <source>
        <dbReference type="ARBA" id="ARBA00022519"/>
    </source>
</evidence>
<dbReference type="AlphaFoldDB" id="A0A0S2TAQ4"/>
<dbReference type="InterPro" id="IPR029052">
    <property type="entry name" value="Metallo-depent_PP-like"/>
</dbReference>
<keyword evidence="4" id="KW-0472">Membrane</keyword>
<dbReference type="GO" id="GO:0009245">
    <property type="term" value="P:lipid A biosynthetic process"/>
    <property type="evidence" value="ECO:0007669"/>
    <property type="project" value="TreeGrafter"/>
</dbReference>
<dbReference type="GO" id="GO:0046872">
    <property type="term" value="F:metal ion binding"/>
    <property type="evidence" value="ECO:0007669"/>
    <property type="project" value="UniProtKB-KW"/>
</dbReference>
<name>A0A0S2TAQ4_9GAMM</name>
<protein>
    <submittedName>
        <fullName evidence="7">UDP-2,3-diacylglucosamine hydrolase</fullName>
    </submittedName>
</protein>
<keyword evidence="7" id="KW-0378">Hydrolase</keyword>
<keyword evidence="1" id="KW-1003">Cell membrane</keyword>
<dbReference type="EMBL" id="CP013099">
    <property type="protein sequence ID" value="ALP52221.1"/>
    <property type="molecule type" value="Genomic_DNA"/>
</dbReference>
<gene>
    <name evidence="7" type="ORF">Tel_03135</name>
</gene>
<proteinExistence type="predicted"/>
<keyword evidence="5" id="KW-0464">Manganese</keyword>
<dbReference type="GO" id="GO:0008758">
    <property type="term" value="F:UDP-2,3-diacylglucosamine hydrolase activity"/>
    <property type="evidence" value="ECO:0007669"/>
    <property type="project" value="TreeGrafter"/>
</dbReference>
<evidence type="ECO:0000259" key="6">
    <source>
        <dbReference type="Pfam" id="PF00149"/>
    </source>
</evidence>
<dbReference type="InterPro" id="IPR043461">
    <property type="entry name" value="LpxH-like"/>
</dbReference>
<dbReference type="Pfam" id="PF00149">
    <property type="entry name" value="Metallophos"/>
    <property type="match status" value="1"/>
</dbReference>
<dbReference type="PANTHER" id="PTHR34990:SF2">
    <property type="entry name" value="BLL8164 PROTEIN"/>
    <property type="match status" value="1"/>
</dbReference>
<evidence type="ECO:0000256" key="3">
    <source>
        <dbReference type="ARBA" id="ARBA00022723"/>
    </source>
</evidence>
<evidence type="ECO:0000256" key="4">
    <source>
        <dbReference type="ARBA" id="ARBA00023136"/>
    </source>
</evidence>
<reference evidence="7" key="1">
    <citation type="submission" date="2015-10" db="EMBL/GenBank/DDBJ databases">
        <title>Description of Candidatus Tenderia electrophaga gen. nov, sp. nov., an Uncultivated Electroautotroph from a Biocathode Enrichment.</title>
        <authorList>
            <person name="Eddie B.J."/>
            <person name="Malanoski A.P."/>
            <person name="Wang Z."/>
            <person name="Hall R.J."/>
            <person name="Oh S.D."/>
            <person name="Heiner C."/>
            <person name="Lin B."/>
            <person name="Strycharz-Glaven S.M."/>
        </authorList>
    </citation>
    <scope>NUCLEOTIDE SEQUENCE [LARGE SCALE GENOMIC DNA]</scope>
    <source>
        <strain evidence="7">NRL1</strain>
    </source>
</reference>
<organism evidence="7 8">
    <name type="scientific">Candidatus Tenderia electrophaga</name>
    <dbReference type="NCBI Taxonomy" id="1748243"/>
    <lineage>
        <taxon>Bacteria</taxon>
        <taxon>Pseudomonadati</taxon>
        <taxon>Pseudomonadota</taxon>
        <taxon>Gammaproteobacteria</taxon>
        <taxon>Candidatus Tenderiales</taxon>
        <taxon>Candidatus Tenderiaceae</taxon>
        <taxon>Candidatus Tenderia</taxon>
    </lineage>
</organism>
<sequence>MSPIHVIRPLKYRAIWISDVHLGSKYSRAEFLLDFLKSTECEYLYLVGDIVDLWAMRKAVYWPQSRNNVIRSILGKAKRGTKIIYIPGNHDAMVRDFAGARFGEVEIRDHAIHTTVDGKKLLVLHGDEFDSVIRCNGLMSLVGCWGYDVLMWFNRAHNGLRRLLNLPYWSLASYLKQRVKNARDYIERFETIVAREAKRRGVDGLVCGHLHRPELTYIDEVLYCNDGDWVETCTALVERHDGSLQLLHWADEKHTLKDVQAEGRLSCAS</sequence>
<dbReference type="Proteomes" id="UP000055136">
    <property type="component" value="Chromosome"/>
</dbReference>
<dbReference type="CDD" id="cd07398">
    <property type="entry name" value="MPP_YbbF-LpxH"/>
    <property type="match status" value="1"/>
</dbReference>